<proteinExistence type="predicted"/>
<dbReference type="EMBL" id="VBQZ03000005">
    <property type="protein sequence ID" value="MXQ80603.1"/>
    <property type="molecule type" value="Genomic_DNA"/>
</dbReference>
<dbReference type="AlphaFoldDB" id="A0A6B0QZ62"/>
<keyword evidence="2" id="KW-1185">Reference proteome</keyword>
<protein>
    <submittedName>
        <fullName evidence="1">Uncharacterized protein</fullName>
    </submittedName>
</protein>
<comment type="caution">
    <text evidence="1">The sequence shown here is derived from an EMBL/GenBank/DDBJ whole genome shotgun (WGS) entry which is preliminary data.</text>
</comment>
<evidence type="ECO:0000313" key="2">
    <source>
        <dbReference type="Proteomes" id="UP000322234"/>
    </source>
</evidence>
<accession>A0A6B0QZ62</accession>
<evidence type="ECO:0000313" key="1">
    <source>
        <dbReference type="EMBL" id="MXQ80603.1"/>
    </source>
</evidence>
<dbReference type="Proteomes" id="UP000322234">
    <property type="component" value="Unassembled WGS sequence"/>
</dbReference>
<name>A0A6B0QZ62_9CETA</name>
<gene>
    <name evidence="1" type="ORF">E5288_WYG009197</name>
</gene>
<reference evidence="1" key="1">
    <citation type="submission" date="2019-10" db="EMBL/GenBank/DDBJ databases">
        <title>The sequence and de novo assembly of the wild yak genome.</title>
        <authorList>
            <person name="Liu Y."/>
        </authorList>
    </citation>
    <scope>NUCLEOTIDE SEQUENCE [LARGE SCALE GENOMIC DNA]</scope>
    <source>
        <strain evidence="1">WY2019</strain>
    </source>
</reference>
<organism evidence="1 2">
    <name type="scientific">Bos mutus</name>
    <name type="common">wild yak</name>
    <dbReference type="NCBI Taxonomy" id="72004"/>
    <lineage>
        <taxon>Eukaryota</taxon>
        <taxon>Metazoa</taxon>
        <taxon>Chordata</taxon>
        <taxon>Craniata</taxon>
        <taxon>Vertebrata</taxon>
        <taxon>Euteleostomi</taxon>
        <taxon>Mammalia</taxon>
        <taxon>Eutheria</taxon>
        <taxon>Laurasiatheria</taxon>
        <taxon>Artiodactyla</taxon>
        <taxon>Ruminantia</taxon>
        <taxon>Pecora</taxon>
        <taxon>Bovidae</taxon>
        <taxon>Bovinae</taxon>
        <taxon>Bos</taxon>
    </lineage>
</organism>
<sequence length="85" mass="9620">MVLVFKAKVKSSCDIPPVSACGSFVTPSFIDASLRSLEESVEEVTTRMLEKRSEKISEYTSDYESQVCGRRKSPVNEYMQPFVFI</sequence>